<feature type="region of interest" description="Disordered" evidence="1">
    <location>
        <begin position="504"/>
        <end position="546"/>
    </location>
</feature>
<name>Q090V9_STIAD</name>
<evidence type="ECO:0000313" key="2">
    <source>
        <dbReference type="EMBL" id="EAU66247.1"/>
    </source>
</evidence>
<evidence type="ECO:0000313" key="3">
    <source>
        <dbReference type="Proteomes" id="UP000032702"/>
    </source>
</evidence>
<gene>
    <name evidence="2" type="ORF">STIAU_3822</name>
</gene>
<protein>
    <submittedName>
        <fullName evidence="2">Uncharacterized protein</fullName>
    </submittedName>
</protein>
<organism evidence="2 3">
    <name type="scientific">Stigmatella aurantiaca (strain DW4/3-1)</name>
    <dbReference type="NCBI Taxonomy" id="378806"/>
    <lineage>
        <taxon>Bacteria</taxon>
        <taxon>Pseudomonadati</taxon>
        <taxon>Myxococcota</taxon>
        <taxon>Myxococcia</taxon>
        <taxon>Myxococcales</taxon>
        <taxon>Cystobacterineae</taxon>
        <taxon>Archangiaceae</taxon>
        <taxon>Stigmatella</taxon>
    </lineage>
</organism>
<reference evidence="2 3" key="1">
    <citation type="submission" date="2006-04" db="EMBL/GenBank/DDBJ databases">
        <authorList>
            <person name="Nierman W.C."/>
        </authorList>
    </citation>
    <scope>NUCLEOTIDE SEQUENCE [LARGE SCALE GENOMIC DNA]</scope>
    <source>
        <strain evidence="2 3">DW4/3-1</strain>
    </source>
</reference>
<feature type="compositionally biased region" description="Basic and acidic residues" evidence="1">
    <location>
        <begin position="576"/>
        <end position="592"/>
    </location>
</feature>
<feature type="region of interest" description="Disordered" evidence="1">
    <location>
        <begin position="304"/>
        <end position="353"/>
    </location>
</feature>
<feature type="compositionally biased region" description="Gly residues" evidence="1">
    <location>
        <begin position="339"/>
        <end position="348"/>
    </location>
</feature>
<feature type="region of interest" description="Disordered" evidence="1">
    <location>
        <begin position="576"/>
        <end position="603"/>
    </location>
</feature>
<accession>Q090V9</accession>
<proteinExistence type="predicted"/>
<dbReference type="Proteomes" id="UP000032702">
    <property type="component" value="Unassembled WGS sequence"/>
</dbReference>
<dbReference type="AlphaFoldDB" id="Q090V9"/>
<comment type="caution">
    <text evidence="2">The sequence shown here is derived from an EMBL/GenBank/DDBJ whole genome shotgun (WGS) entry which is preliminary data.</text>
</comment>
<dbReference type="EMBL" id="AAMD01000060">
    <property type="protein sequence ID" value="EAU66247.1"/>
    <property type="molecule type" value="Genomic_DNA"/>
</dbReference>
<sequence>MAQPVEVRNEEERLEGALQLVHHLLGGKVLLQRRADELADLLPGDVRVGPLVPRHEEVAPVLALGPAVHLGVAGGEVHAQLVGLDAELSAAALQIGPGEPLVHLALGGLELAHLQGGAVMGGIPHGHEEHLGVLHAGVQQRLHEGGQVLARQQVRDGAHGAGDVEREHDAQGAGVGRAVPALADLHPARVHQGVAVDLGEHLLDGPVRAGPGHRLVCLVAVASVSHGVSLLCGCGRSAPPGQGEGGVPRGAEGLLGGGVEEASQLPGIAQGLPGGWVHLALQQVRERRGHGQGNLARLRLAPEHGHERARAHGQVRCGGGRRPVPDVRRVEGPVPLAPGGQGLPGGEAQGARPAHQHHPVVPRVHEQVGGQHGPVHVPAAVDEGEHLEHALPHPHGRPGVHARGVGVEDLGEGVLEAAAPAVHRRRPRGALGVFHGPLRHGLWQEPAEVLGALGLAAEQLAHHLEFAGDEAGGLQGPSHFEHHLLAEPRVSAGEKHVAAISLPQPPEEDIADPGHGGAGQVRREGGLGAGRGREGPAPGGGHGRGAAVLARERAPEISGRRELRATARALQHLVLHEGAPEHNAGRGPRDASVEGLWGLPAAP</sequence>
<evidence type="ECO:0000256" key="1">
    <source>
        <dbReference type="SAM" id="MobiDB-lite"/>
    </source>
</evidence>